<accession>A0ABQ0DXR1</accession>
<feature type="chain" id="PRO_5047286547" description="Single tm domain protein" evidence="2">
    <location>
        <begin position="16"/>
        <end position="81"/>
    </location>
</feature>
<name>A0ABQ0DXR1_9EUKA</name>
<reference evidence="3 4" key="1">
    <citation type="journal article" date="2019" name="PLoS Negl. Trop. Dis.">
        <title>Whole genome sequencing of Entamoeba nuttalli reveals mammalian host-related molecular signatures and a novel octapeptide-repeat surface protein.</title>
        <authorList>
            <person name="Tanaka M."/>
            <person name="Makiuchi T."/>
            <person name="Komiyama T."/>
            <person name="Shiina T."/>
            <person name="Osaki K."/>
            <person name="Tachibana H."/>
        </authorList>
    </citation>
    <scope>NUCLEOTIDE SEQUENCE [LARGE SCALE GENOMIC DNA]</scope>
    <source>
        <strain evidence="3 4">P19-061405</strain>
    </source>
</reference>
<keyword evidence="4" id="KW-1185">Reference proteome</keyword>
<feature type="transmembrane region" description="Helical" evidence="1">
    <location>
        <begin position="25"/>
        <end position="53"/>
    </location>
</feature>
<keyword evidence="1" id="KW-0812">Transmembrane</keyword>
<evidence type="ECO:0000313" key="4">
    <source>
        <dbReference type="Proteomes" id="UP001628156"/>
    </source>
</evidence>
<evidence type="ECO:0000313" key="3">
    <source>
        <dbReference type="EMBL" id="GAB1227649.1"/>
    </source>
</evidence>
<evidence type="ECO:0008006" key="5">
    <source>
        <dbReference type="Google" id="ProtNLM"/>
    </source>
</evidence>
<gene>
    <name evidence="3" type="ORF">ENUP19_0347G0030</name>
</gene>
<organism evidence="3 4">
    <name type="scientific">Entamoeba nuttalli</name>
    <dbReference type="NCBI Taxonomy" id="412467"/>
    <lineage>
        <taxon>Eukaryota</taxon>
        <taxon>Amoebozoa</taxon>
        <taxon>Evosea</taxon>
        <taxon>Archamoebae</taxon>
        <taxon>Mastigamoebida</taxon>
        <taxon>Entamoebidae</taxon>
        <taxon>Entamoeba</taxon>
    </lineage>
</organism>
<dbReference type="EMBL" id="BAAFRS010000347">
    <property type="protein sequence ID" value="GAB1227649.1"/>
    <property type="molecule type" value="Genomic_DNA"/>
</dbReference>
<dbReference type="Proteomes" id="UP001628156">
    <property type="component" value="Unassembled WGS sequence"/>
</dbReference>
<keyword evidence="1" id="KW-0472">Membrane</keyword>
<evidence type="ECO:0000256" key="1">
    <source>
        <dbReference type="SAM" id="Phobius"/>
    </source>
</evidence>
<comment type="caution">
    <text evidence="3">The sequence shown here is derived from an EMBL/GenBank/DDBJ whole genome shotgun (WGS) entry which is preliminary data.</text>
</comment>
<feature type="signal peptide" evidence="2">
    <location>
        <begin position="1"/>
        <end position="15"/>
    </location>
</feature>
<protein>
    <recommendedName>
        <fullName evidence="5">Single tm domain protein</fullName>
    </recommendedName>
</protein>
<sequence>MNMIIAMLFALGVFAEDWTDNYKGAHYVLATLLIFGCLFIVLIGLAALFAVVVTLREWLIKRKGAKEASVEKNDTQAPNTN</sequence>
<keyword evidence="1" id="KW-1133">Transmembrane helix</keyword>
<evidence type="ECO:0000256" key="2">
    <source>
        <dbReference type="SAM" id="SignalP"/>
    </source>
</evidence>
<proteinExistence type="predicted"/>
<keyword evidence="2" id="KW-0732">Signal</keyword>